<feature type="domain" description="Carrier" evidence="8">
    <location>
        <begin position="1519"/>
        <end position="1599"/>
    </location>
</feature>
<sequence length="4060" mass="435344">MKVAACLQRHEVPPNIHFQELNPHISLSSSRLEMPLSVSELTSSQAPAMGVSSFGFGGTNTHALLMSSRTKEAPVEPEYPKKVAFLFTGQGSQLPEMGLKLYKCDETFKAALDRCAQLLEGHPLLEPTGDLRDILFAGGAEAALRYDQSTSLSQLAIFAIEFALSETWKARGLEPYAVLGHSVGEYTAAVVAGSMSLEDGLRLVARRGELIDQKCDIGVGSMASIFASREQVQKALQEVQKDLKDQCVVIAAINGPAQTVVSGHKGAVKLVCDKVGAQSKVLSIPHAMHSPLMAPVLPELLEAAKGCKLQPPRKDVHFISSLLGKEVSKELCDPAYWLGHDEAKPMLFVQGMSKLRQLGCDAFLEIGPQPVLVKMGRRCVAEEEKDQEHLEKLQWLASLQPGRDEVESILICTRALGVAFSQPSELTNPQSLPWRPPILHPLLGRPVDEFLFEASEGCTDLEGQQMQLFNQHQVFDRVVLPGASHLLLAAAAHLEQLGGRAATALELTDAIFELPFVVEAPLKVQCYASPERTEVLSRPADDDTAAPTVHARVGGVRPVALERDAEKLQKWRELSADGKAIENLEDLYKAFQEKGLNYGESFQTLTSETIFGEKAALARLRNPSKTSWEKSLQLLHPALLDGALQLLVESASRGAPGTTFLPFAVRRTILAAQCPTGELWAGIQVQERSETSLVADVEVFTAEGVLAARLEGASCRKAEAMQERDASDDCLYDIEWKDVNIVGDSEDAAKNASDGPKVVVSNDSTRGTRLASVLGWPDARVVKLDEVTEQLGSMKMGSIAYEAVGEQLDALDGALQLLQAHVRSGSGAQLLLCSGGAQGVQMTKTSHDPEHAGLWGLARSARMEQPDLKVTCLDLNGRTWTDASAAAAVDAWPNVERDLAERGDALLAARLARSSSTASRPLRLHMPRRGSLTNLRALPQTKRPSLKAGEVEVRVEAIGLNFRDVLNVMGMYPGDPGDPGLDCSGTVVNVEGGKNPGGLRCGDDAFGIVWGCLKTYATTPWQLLVPRPAACSAAAAAALPTVYTTVDVAFAELAKLKKGEKVLIHAATGGVGLVAVQYAQRLGAEVYTTAGREEKRQHLRDLGVKFITSSRNGDEFEKEMKEFLKGTDGIHVVLNSLSHDNYIGRSLGLLAKGGRFVEIGKRDVWTVEEVAKFRKDVKYYPLAIDGVCENEPDRYQGLLKRLEKDLQGSWKPLEATEFEGLSKGVEALQFLQRAQHIGKVVLTVPRRMGVSADASYVLSGGMGALGLVTAQALAEEGAKSLLLMSRSGRPGAEVQNQWRWLQESALQVTAWACDVSSATKAELQKRLLAPSATDGPRKKCPVRGILHLAGVLDDAMLPQLTRQHLERAYAAKVVGAKNLHAAANLDSLDFFLLYSSTAALLGAAGQGNYAAANTCLDALAHHWNLHGLNAMSVQWGPWLEVGMAAQNNSFARLKINGISNELGMSVMATALRGGLVNSRLGCAPVQWAGFLKQFPQGAPKYFKDFQGAGATRAAAERSEAVALSPEAVSGWISSVASDVVGSAVDVDEPLMAAGMDSLSSVEFRNRLSAEAGAGIKFPNTLMFDHPTLRAITDLVQSQLQTTAPQPLTRVARAAASSGSAVVACRGMTCRFPGGEGLEIWSNWLQRQDAITEIPYLRFDLQEFFDPDMEALGNVMYAKHGGFVEGAEMFDSGFFGMSAAEAKTIDPQQRLALEVSYAACHHAGRAKQVLLGSDTGVFVGQCNNDWAKFSRERSANPYTGPGTHASISSNRISYSLGLRGASASVDTACSSSLVALHIACKELGLGMEAALLTGVQLNLIAEPFVAFSKARMLAPDGRCKTFDASANGYVRGEGSGSALLELGTDGPLPLVAATASNQDGRSSTLTAPNGPAQQEVIRKALSLAQVGGQQLQLVECHGTGTALGDPIETGALKATLAEGRLTPVMLATVKTNIGHLEGAAGVAGLVKSLLALQHRQVPPNVHFSKLNPTIDLEDFAAEIPLTTTPLSGSMLSSGLSSFGFGGTNAHVTCKTGDVATASIKKAAKKRAAFLFTGQGSQRVGMGKQLYGSEESFRSALDCCAELLDPLLEKPLLDVLFKEEHQELLDLTQYSQPAIFSIEYALSEMWKEKGIEPVAVLGHSVGEFAAAVCCGVLSLEEAVALVAARGRLIAEKCPAKAGGMTACGSEEVLKAMESVDTEGQVSVAAVNGPKMTVVSGRLDLVEAVVKATGAGNKALNVSHGFHSPMMQPMLDAFRQEASSVTFSKPAGGVRFISTVTGKEETDALTQPDYWVRHVSQAVRFYEAVKGLESMDVEAYLEVGPEPTLVKMGKRCVTGPAAQKDWPWLHSIEPGEDEALSVNKALVTLQGGLPPLTFKRMAYPWRDAGPRLLRKRSEGKGEVYFDVPVRADVFGVAAEHVVYNEIVVPGVVFVEMAMEASRAHLGPEAQLRDVQMVWPFVVPKDGDSDAKQMTMRLAIIGNKRFELRSQSAGDDAWTTHCEGKVEATGGGQRAAEQVDAELSLSACSKRCPEEVDPKKLYPLVDSTGLWLGPKFQVCHDMRRNPDEISCRMKLNSDVPNQGYIIHPSLFDGTIHAVCATMFDQDPPFLKIFAGVGKVTVVTKEAPKDEAVILHLSITEKTDQQQIFTCQVFTEQGALLWRLEDVIFRKVLPEQIQKALAATKAKDAVSYFETSWKAFGELGDAGEEHGLLPLTAEGKWLFQGFRLEQSKRKVGAPHWFAKSTEVGDHHGFVSPGKEEDLSGFDRVIYMPSKETPMEALCQGLKLIQKAQRADPAPEVWFVLRGTQAVRAEELKGQAVPLFAGLWGLARCLRLEVPNAVCGCVDLGPLPKDVKATELLKRLQSLETRRQGKDGLEVEPEVLIGDGLLVSRLEETTPKFQEIDLENYRLEDGSYGLTGGTGGLGLLFGAFFAEKGATHLGLISRSGKVAQDPASQSTYQRLLDTKAQISLKACDSAQAEAVTACLKELNAEKPLKGLLHAAGVLDDHLIMDLEAQHFTPVLNPKIDGTLWGDPEVKSTAAFLPSGVVYKIVKNLHNALKKLGLEGDGKVNMFALFSSVAAMLGSPGQANYCSANTFLDAFALHRRGQGLPAVSVQWGPWAEVGMAARAGTTESGGYLRLDPAASLQAMAAILSLPVSLVGVARLNWSAFLAAQPKVPPFLENFQHHKKSSGVKMSGGVPKDLVNSTIINVLCDVLGDADLSDFSVPLMDMGLDSLSAVEFRNRVQASFDGLHLASTVMFDYPTVADLTDYIVAQFSEGDEEADAALGGGVKDLDANEPLAVIGMAARFPGCHGNGSNEYWAMICAGMDMITPVPIERWDNELYYDPDTSAPGKMYARFGGFIYGLEGFDNKMFGIAEAEAQAMDPHQRILLEAAYESFWNGGLDKEQLSNSNTGCYVGCATLGGISVQDIDIGPFTNIGSFPSGNSGRVSHALGLRGPCFTIDTACSSTLVALDCAAQGKRLGKCDRSAVAGSNLQLCPNTWVGFCKMGLALSPDGRCKTFDESANGFTRADGAGSIILELQTAAEKNGKQELAMGLGVCVNQDGRSATITAPSGPAQQRCINAALQEASAKGLEVSMVEVHGTGTALGDPIEVGGMKSTLGKQRLDDNPLILAATKSIIGHTEGSAGVAGLIKMIAEFNYRIVPKNLHLKKMNPNIDLTDFPVIMPSSIIDWKVTRAMAGTSSFGFSGTNSHGILEAPKKGEGRDVPMERAEKLNWNRTMHRMYHEWSSGYWFSTEWRSMALVEQGDLSETSPCLVVGGNTLGSELQTLLSAERVDAAGAAEALKKSSFKSVVFFATSSDPLLTGPTLGHLLEICQTLAELGRARLMVVTAGAQEASDAGEEQMGKGLLGAAACGFMRSMPLDAPQLKTQVVDLPAAFESESWAEKLQLELSQEAFDAEVAYRGGQRQVPRLARFTLKPGVTLLDDFEATQLVTGGLGGLGLVTATGLADLGARSLVLCSRRGQVAAGDEVAQQQLEELQARPNVKVTALSCDVGDAGSVQSLLQRIGQELPENPLGGIAPLGERIRNLEESKKREMNKRKGSVNNV</sequence>
<dbReference type="InterPro" id="IPR057326">
    <property type="entry name" value="KR_dom"/>
</dbReference>
<feature type="region of interest" description="N-terminal hotdog fold" evidence="7">
    <location>
        <begin position="2383"/>
        <end position="2505"/>
    </location>
</feature>
<dbReference type="SUPFAM" id="SSF51735">
    <property type="entry name" value="NAD(P)-binding Rossmann-fold domains"/>
    <property type="match status" value="7"/>
</dbReference>
<dbReference type="SUPFAM" id="SSF52151">
    <property type="entry name" value="FabD/lysophospholipase-like"/>
    <property type="match status" value="2"/>
</dbReference>
<dbReference type="SMART" id="SM00826">
    <property type="entry name" value="PKS_DH"/>
    <property type="match status" value="2"/>
</dbReference>
<dbReference type="InterPro" id="IPR036291">
    <property type="entry name" value="NAD(P)-bd_dom_sf"/>
</dbReference>
<evidence type="ECO:0000256" key="4">
    <source>
        <dbReference type="ARBA" id="ARBA00022857"/>
    </source>
</evidence>
<keyword evidence="6" id="KW-0012">Acyltransferase</keyword>
<evidence type="ECO:0000313" key="12">
    <source>
        <dbReference type="Proteomes" id="UP001642484"/>
    </source>
</evidence>
<dbReference type="PANTHER" id="PTHR43775">
    <property type="entry name" value="FATTY ACID SYNTHASE"/>
    <property type="match status" value="1"/>
</dbReference>
<keyword evidence="2" id="KW-0597">Phosphoprotein</keyword>
<accession>A0ABP0MWD3</accession>
<dbReference type="Pfam" id="PF00107">
    <property type="entry name" value="ADH_zinc_N"/>
    <property type="match status" value="1"/>
</dbReference>
<dbReference type="PROSITE" id="PS52019">
    <property type="entry name" value="PKS_MFAS_DH"/>
    <property type="match status" value="2"/>
</dbReference>
<protein>
    <submittedName>
        <fullName evidence="11">Uncharacterized protein</fullName>
    </submittedName>
</protein>
<dbReference type="Gene3D" id="3.40.366.10">
    <property type="entry name" value="Malonyl-Coenzyme A Acyl Carrier Protein, domain 2"/>
    <property type="match status" value="2"/>
</dbReference>
<feature type="domain" description="PKS/mFAS DH" evidence="10">
    <location>
        <begin position="2383"/>
        <end position="2669"/>
    </location>
</feature>
<feature type="domain" description="Ketosynthase family 3 (KS3)" evidence="9">
    <location>
        <begin position="1619"/>
        <end position="2030"/>
    </location>
</feature>
<feature type="active site" description="Proton acceptor; for dehydratase activity" evidence="7">
    <location>
        <position position="472"/>
    </location>
</feature>
<dbReference type="Pfam" id="PF08240">
    <property type="entry name" value="ADH_N"/>
    <property type="match status" value="1"/>
</dbReference>
<evidence type="ECO:0000259" key="8">
    <source>
        <dbReference type="PROSITE" id="PS50075"/>
    </source>
</evidence>
<keyword evidence="12" id="KW-1185">Reference proteome</keyword>
<dbReference type="SUPFAM" id="SSF55048">
    <property type="entry name" value="Probable ACP-binding domain of malonyl-CoA ACP transacylase"/>
    <property type="match status" value="2"/>
</dbReference>
<feature type="active site" description="Proton donor; for dehydratase activity" evidence="7">
    <location>
        <position position="2584"/>
    </location>
</feature>
<dbReference type="PROSITE" id="PS52004">
    <property type="entry name" value="KS3_2"/>
    <property type="match status" value="2"/>
</dbReference>
<dbReference type="InterPro" id="IPR014030">
    <property type="entry name" value="Ketoacyl_synth_N"/>
</dbReference>
<evidence type="ECO:0000256" key="6">
    <source>
        <dbReference type="ARBA" id="ARBA00023315"/>
    </source>
</evidence>
<organism evidence="11 12">
    <name type="scientific">Durusdinium trenchii</name>
    <dbReference type="NCBI Taxonomy" id="1381693"/>
    <lineage>
        <taxon>Eukaryota</taxon>
        <taxon>Sar</taxon>
        <taxon>Alveolata</taxon>
        <taxon>Dinophyceae</taxon>
        <taxon>Suessiales</taxon>
        <taxon>Symbiodiniaceae</taxon>
        <taxon>Durusdinium</taxon>
    </lineage>
</organism>
<dbReference type="Pfam" id="PF00550">
    <property type="entry name" value="PP-binding"/>
    <property type="match status" value="2"/>
</dbReference>
<dbReference type="InterPro" id="IPR016036">
    <property type="entry name" value="Malonyl_transacylase_ACP-bd"/>
</dbReference>
<evidence type="ECO:0000259" key="9">
    <source>
        <dbReference type="PROSITE" id="PS52004"/>
    </source>
</evidence>
<feature type="region of interest" description="N-terminal hotdog fold" evidence="7">
    <location>
        <begin position="440"/>
        <end position="562"/>
    </location>
</feature>
<evidence type="ECO:0000313" key="11">
    <source>
        <dbReference type="EMBL" id="CAK9055132.1"/>
    </source>
</evidence>
<dbReference type="Gene3D" id="3.40.47.10">
    <property type="match status" value="3"/>
</dbReference>
<dbReference type="InterPro" id="IPR013154">
    <property type="entry name" value="ADH-like_N"/>
</dbReference>
<feature type="domain" description="Carrier" evidence="8">
    <location>
        <begin position="3190"/>
        <end position="3267"/>
    </location>
</feature>
<dbReference type="InterPro" id="IPR020806">
    <property type="entry name" value="PKS_PP-bd"/>
</dbReference>
<dbReference type="Gene3D" id="3.40.50.720">
    <property type="entry name" value="NAD(P)-binding Rossmann-like Domain"/>
    <property type="match status" value="5"/>
</dbReference>
<dbReference type="InterPro" id="IPR016035">
    <property type="entry name" value="Acyl_Trfase/lysoPLipase"/>
</dbReference>
<name>A0ABP0MWD3_9DINO</name>
<dbReference type="InterPro" id="IPR013968">
    <property type="entry name" value="PKS_KR"/>
</dbReference>
<dbReference type="InterPro" id="IPR050091">
    <property type="entry name" value="PKS_NRPS_Biosynth_Enz"/>
</dbReference>
<dbReference type="SMART" id="SM00822">
    <property type="entry name" value="PKS_KR"/>
    <property type="match status" value="2"/>
</dbReference>
<dbReference type="InterPro" id="IPR049900">
    <property type="entry name" value="PKS_mFAS_DH"/>
</dbReference>
<dbReference type="InterPro" id="IPR049552">
    <property type="entry name" value="PKS_DH_N"/>
</dbReference>
<dbReference type="InterPro" id="IPR001227">
    <property type="entry name" value="Ac_transferase_dom_sf"/>
</dbReference>
<evidence type="ECO:0000256" key="3">
    <source>
        <dbReference type="ARBA" id="ARBA00022679"/>
    </source>
</evidence>
<dbReference type="SMART" id="SM00825">
    <property type="entry name" value="PKS_KS"/>
    <property type="match status" value="2"/>
</dbReference>
<keyword evidence="1" id="KW-0596">Phosphopantetheine</keyword>
<feature type="region of interest" description="C-terminal hotdog fold" evidence="7">
    <location>
        <begin position="2525"/>
        <end position="2669"/>
    </location>
</feature>
<feature type="active site" description="Proton donor; for dehydratase activity" evidence="7">
    <location>
        <position position="641"/>
    </location>
</feature>
<dbReference type="InterPro" id="IPR013149">
    <property type="entry name" value="ADH-like_C"/>
</dbReference>
<dbReference type="Pfam" id="PF00698">
    <property type="entry name" value="Acyl_transf_1"/>
    <property type="match status" value="2"/>
</dbReference>
<dbReference type="InterPro" id="IPR042104">
    <property type="entry name" value="PKS_dehydratase_sf"/>
</dbReference>
<feature type="active site" description="Proton acceptor; for dehydratase activity" evidence="7">
    <location>
        <position position="2413"/>
    </location>
</feature>
<dbReference type="InterPro" id="IPR009081">
    <property type="entry name" value="PP-bd_ACP"/>
</dbReference>
<feature type="region of interest" description="C-terminal hotdog fold" evidence="7">
    <location>
        <begin position="579"/>
        <end position="724"/>
    </location>
</feature>
<keyword evidence="5" id="KW-0511">Multifunctional enzyme</keyword>
<dbReference type="SMART" id="SM00823">
    <property type="entry name" value="PKS_PP"/>
    <property type="match status" value="2"/>
</dbReference>
<dbReference type="Pfam" id="PF08659">
    <property type="entry name" value="KR"/>
    <property type="match status" value="4"/>
</dbReference>
<dbReference type="Proteomes" id="UP001642484">
    <property type="component" value="Unassembled WGS sequence"/>
</dbReference>
<keyword evidence="4" id="KW-0521">NADP</keyword>
<dbReference type="InterPro" id="IPR011032">
    <property type="entry name" value="GroES-like_sf"/>
</dbReference>
<dbReference type="Pfam" id="PF14765">
    <property type="entry name" value="PS-DH"/>
    <property type="match status" value="2"/>
</dbReference>
<dbReference type="InterPro" id="IPR020843">
    <property type="entry name" value="ER"/>
</dbReference>
<dbReference type="InterPro" id="IPR020807">
    <property type="entry name" value="PKS_DH"/>
</dbReference>
<reference evidence="11 12" key="1">
    <citation type="submission" date="2024-02" db="EMBL/GenBank/DDBJ databases">
        <authorList>
            <person name="Chen Y."/>
            <person name="Shah S."/>
            <person name="Dougan E. K."/>
            <person name="Thang M."/>
            <person name="Chan C."/>
        </authorList>
    </citation>
    <scope>NUCLEOTIDE SEQUENCE [LARGE SCALE GENOMIC DNA]</scope>
</reference>
<dbReference type="InterPro" id="IPR014031">
    <property type="entry name" value="Ketoacyl_synth_C"/>
</dbReference>
<dbReference type="Gene3D" id="1.10.1200.10">
    <property type="entry name" value="ACP-like"/>
    <property type="match status" value="2"/>
</dbReference>
<feature type="domain" description="PKS/mFAS DH" evidence="10">
    <location>
        <begin position="440"/>
        <end position="724"/>
    </location>
</feature>
<dbReference type="SUPFAM" id="SSF47336">
    <property type="entry name" value="ACP-like"/>
    <property type="match status" value="2"/>
</dbReference>
<dbReference type="InterPro" id="IPR018201">
    <property type="entry name" value="Ketoacyl_synth_AS"/>
</dbReference>
<evidence type="ECO:0000256" key="1">
    <source>
        <dbReference type="ARBA" id="ARBA00022450"/>
    </source>
</evidence>
<dbReference type="Gene3D" id="3.90.180.10">
    <property type="entry name" value="Medium-chain alcohol dehydrogenases, catalytic domain"/>
    <property type="match status" value="1"/>
</dbReference>
<dbReference type="SMART" id="SM00827">
    <property type="entry name" value="PKS_AT"/>
    <property type="match status" value="2"/>
</dbReference>
<dbReference type="InterPro" id="IPR016039">
    <property type="entry name" value="Thiolase-like"/>
</dbReference>
<dbReference type="SUPFAM" id="SSF53901">
    <property type="entry name" value="Thiolase-like"/>
    <property type="match status" value="3"/>
</dbReference>
<feature type="domain" description="Ketosynthase family 3 (KS3)" evidence="9">
    <location>
        <begin position="3288"/>
        <end position="3710"/>
    </location>
</feature>
<dbReference type="SMART" id="SM00829">
    <property type="entry name" value="PKS_ER"/>
    <property type="match status" value="1"/>
</dbReference>
<dbReference type="InterPro" id="IPR014043">
    <property type="entry name" value="Acyl_transferase_dom"/>
</dbReference>
<evidence type="ECO:0000256" key="5">
    <source>
        <dbReference type="ARBA" id="ARBA00023268"/>
    </source>
</evidence>
<dbReference type="InterPro" id="IPR049551">
    <property type="entry name" value="PKS_DH_C"/>
</dbReference>
<dbReference type="InterPro" id="IPR036736">
    <property type="entry name" value="ACP-like_sf"/>
</dbReference>
<evidence type="ECO:0000256" key="7">
    <source>
        <dbReference type="PROSITE-ProRule" id="PRU01363"/>
    </source>
</evidence>
<dbReference type="Gene3D" id="3.10.129.110">
    <property type="entry name" value="Polyketide synthase dehydratase"/>
    <property type="match status" value="2"/>
</dbReference>
<evidence type="ECO:0000256" key="2">
    <source>
        <dbReference type="ARBA" id="ARBA00022553"/>
    </source>
</evidence>
<dbReference type="Pfam" id="PF02801">
    <property type="entry name" value="Ketoacyl-synt_C"/>
    <property type="match status" value="2"/>
</dbReference>
<dbReference type="Pfam" id="PF21089">
    <property type="entry name" value="PKS_DH_N"/>
    <property type="match status" value="2"/>
</dbReference>
<dbReference type="PROSITE" id="PS50075">
    <property type="entry name" value="CARRIER"/>
    <property type="match status" value="2"/>
</dbReference>
<proteinExistence type="predicted"/>
<dbReference type="Pfam" id="PF00109">
    <property type="entry name" value="ketoacyl-synt"/>
    <property type="match status" value="2"/>
</dbReference>
<comment type="caution">
    <text evidence="11">The sequence shown here is derived from an EMBL/GenBank/DDBJ whole genome shotgun (WGS) entry which is preliminary data.</text>
</comment>
<dbReference type="PANTHER" id="PTHR43775:SF37">
    <property type="entry name" value="SI:DKEY-61P9.11"/>
    <property type="match status" value="1"/>
</dbReference>
<keyword evidence="3" id="KW-0808">Transferase</keyword>
<dbReference type="CDD" id="cd05195">
    <property type="entry name" value="enoyl_red"/>
    <property type="match status" value="1"/>
</dbReference>
<evidence type="ECO:0000259" key="10">
    <source>
        <dbReference type="PROSITE" id="PS52019"/>
    </source>
</evidence>
<dbReference type="InterPro" id="IPR020841">
    <property type="entry name" value="PKS_Beta-ketoAc_synthase_dom"/>
</dbReference>
<dbReference type="EMBL" id="CAXAMN010019890">
    <property type="protein sequence ID" value="CAK9055132.1"/>
    <property type="molecule type" value="Genomic_DNA"/>
</dbReference>
<dbReference type="SUPFAM" id="SSF50129">
    <property type="entry name" value="GroES-like"/>
    <property type="match status" value="1"/>
</dbReference>
<dbReference type="CDD" id="cd00833">
    <property type="entry name" value="PKS"/>
    <property type="match status" value="2"/>
</dbReference>
<dbReference type="PROSITE" id="PS00606">
    <property type="entry name" value="KS3_1"/>
    <property type="match status" value="1"/>
</dbReference>
<gene>
    <name evidence="11" type="ORF">CCMP2556_LOCUS27459</name>
</gene>